<dbReference type="RefSeq" id="WP_203842123.1">
    <property type="nucleotide sequence ID" value="NZ_BAAATV010000020.1"/>
</dbReference>
<sequence>MSDFFQVEMGVLSKYVTTLRDAHQQLADLPKLLSGNDTRLGNDKLNSAAEDFQTSWEQGSKELGKAVDETTTAVQQVQGLYSGADQAIGDAVDKLKEPLILINQFSSGFTTTGR</sequence>
<dbReference type="EMBL" id="BOMN01000116">
    <property type="protein sequence ID" value="GIE25159.1"/>
    <property type="molecule type" value="Genomic_DNA"/>
</dbReference>
<evidence type="ECO:0000313" key="1">
    <source>
        <dbReference type="EMBL" id="GIE25159.1"/>
    </source>
</evidence>
<accession>A0ABQ4A2T9</accession>
<dbReference type="Proteomes" id="UP000603200">
    <property type="component" value="Unassembled WGS sequence"/>
</dbReference>
<protein>
    <recommendedName>
        <fullName evidence="3">WXG100 family type VII secretion target</fullName>
    </recommendedName>
</protein>
<gene>
    <name evidence="1" type="ORF">Ahu01nite_082610</name>
</gene>
<reference evidence="1 2" key="1">
    <citation type="submission" date="2021-01" db="EMBL/GenBank/DDBJ databases">
        <title>Whole genome shotgun sequence of Actinoplanes humidus NBRC 14915.</title>
        <authorList>
            <person name="Komaki H."/>
            <person name="Tamura T."/>
        </authorList>
    </citation>
    <scope>NUCLEOTIDE SEQUENCE [LARGE SCALE GENOMIC DNA]</scope>
    <source>
        <strain evidence="1 2">NBRC 14915</strain>
    </source>
</reference>
<keyword evidence="2" id="KW-1185">Reference proteome</keyword>
<comment type="caution">
    <text evidence="1">The sequence shown here is derived from an EMBL/GenBank/DDBJ whole genome shotgun (WGS) entry which is preliminary data.</text>
</comment>
<proteinExistence type="predicted"/>
<name>A0ABQ4A2T9_9ACTN</name>
<evidence type="ECO:0008006" key="3">
    <source>
        <dbReference type="Google" id="ProtNLM"/>
    </source>
</evidence>
<organism evidence="1 2">
    <name type="scientific">Winogradskya humida</name>
    <dbReference type="NCBI Taxonomy" id="113566"/>
    <lineage>
        <taxon>Bacteria</taxon>
        <taxon>Bacillati</taxon>
        <taxon>Actinomycetota</taxon>
        <taxon>Actinomycetes</taxon>
        <taxon>Micromonosporales</taxon>
        <taxon>Micromonosporaceae</taxon>
        <taxon>Winogradskya</taxon>
    </lineage>
</organism>
<evidence type="ECO:0000313" key="2">
    <source>
        <dbReference type="Proteomes" id="UP000603200"/>
    </source>
</evidence>